<reference evidence="2" key="1">
    <citation type="journal article" date="2022" name="bioRxiv">
        <title>Sequencing and chromosome-scale assembly of the giantPleurodeles waltlgenome.</title>
        <authorList>
            <person name="Brown T."/>
            <person name="Elewa A."/>
            <person name="Iarovenko S."/>
            <person name="Subramanian E."/>
            <person name="Araus A.J."/>
            <person name="Petzold A."/>
            <person name="Susuki M."/>
            <person name="Suzuki K.-i.T."/>
            <person name="Hayashi T."/>
            <person name="Toyoda A."/>
            <person name="Oliveira C."/>
            <person name="Osipova E."/>
            <person name="Leigh N.D."/>
            <person name="Simon A."/>
            <person name="Yun M.H."/>
        </authorList>
    </citation>
    <scope>NUCLEOTIDE SEQUENCE</scope>
    <source>
        <strain evidence="2">20211129_DDA</strain>
        <tissue evidence="2">Liver</tissue>
    </source>
</reference>
<keyword evidence="3" id="KW-1185">Reference proteome</keyword>
<evidence type="ECO:0000313" key="3">
    <source>
        <dbReference type="Proteomes" id="UP001066276"/>
    </source>
</evidence>
<comment type="caution">
    <text evidence="2">The sequence shown here is derived from an EMBL/GenBank/DDBJ whole genome shotgun (WGS) entry which is preliminary data.</text>
</comment>
<sequence>MTGMTRPLVATPFPFSRDTETRGGRTSPLLRGPTQGPHEEEVAALQARRTASRLHRGSEDMSEWSNAEFQIPAERMSPPWPFPSTPVQSTV</sequence>
<protein>
    <submittedName>
        <fullName evidence="2">Uncharacterized protein</fullName>
    </submittedName>
</protein>
<organism evidence="2 3">
    <name type="scientific">Pleurodeles waltl</name>
    <name type="common">Iberian ribbed newt</name>
    <dbReference type="NCBI Taxonomy" id="8319"/>
    <lineage>
        <taxon>Eukaryota</taxon>
        <taxon>Metazoa</taxon>
        <taxon>Chordata</taxon>
        <taxon>Craniata</taxon>
        <taxon>Vertebrata</taxon>
        <taxon>Euteleostomi</taxon>
        <taxon>Amphibia</taxon>
        <taxon>Batrachia</taxon>
        <taxon>Caudata</taxon>
        <taxon>Salamandroidea</taxon>
        <taxon>Salamandridae</taxon>
        <taxon>Pleurodelinae</taxon>
        <taxon>Pleurodeles</taxon>
    </lineage>
</organism>
<evidence type="ECO:0000256" key="1">
    <source>
        <dbReference type="SAM" id="MobiDB-lite"/>
    </source>
</evidence>
<proteinExistence type="predicted"/>
<dbReference type="EMBL" id="JANPWB010000002">
    <property type="protein sequence ID" value="KAJ1210331.1"/>
    <property type="molecule type" value="Genomic_DNA"/>
</dbReference>
<feature type="region of interest" description="Disordered" evidence="1">
    <location>
        <begin position="1"/>
        <end position="91"/>
    </location>
</feature>
<evidence type="ECO:0000313" key="2">
    <source>
        <dbReference type="EMBL" id="KAJ1210331.1"/>
    </source>
</evidence>
<gene>
    <name evidence="2" type="ORF">NDU88_005697</name>
</gene>
<name>A0AAV7WCK9_PLEWA</name>
<dbReference type="Proteomes" id="UP001066276">
    <property type="component" value="Chromosome 1_2"/>
</dbReference>
<dbReference type="AlphaFoldDB" id="A0AAV7WCK9"/>
<accession>A0AAV7WCK9</accession>